<reference evidence="2 3" key="1">
    <citation type="submission" date="2010-08" db="EMBL/GenBank/DDBJ databases">
        <authorList>
            <person name="Weinstock G."/>
            <person name="Sodergren E."/>
            <person name="Clifton S."/>
            <person name="Fulton L."/>
            <person name="Fulton B."/>
            <person name="Courtney L."/>
            <person name="Fronick C."/>
            <person name="Harrison M."/>
            <person name="Strong C."/>
            <person name="Farmer C."/>
            <person name="Delahaunty K."/>
            <person name="Markovic C."/>
            <person name="Hall O."/>
            <person name="Minx P."/>
            <person name="Tomlinson C."/>
            <person name="Mitreva M."/>
            <person name="Hou S."/>
            <person name="Chen J."/>
            <person name="Wollam A."/>
            <person name="Pepin K.H."/>
            <person name="Johnson M."/>
            <person name="Bhonagiri V."/>
            <person name="Zhang X."/>
            <person name="Suruliraj S."/>
            <person name="Warren W."/>
            <person name="Chinwalla A."/>
            <person name="Mardis E.R."/>
            <person name="Wilson R.K."/>
        </authorList>
    </citation>
    <scope>NUCLEOTIDE SEQUENCE [LARGE SCALE GENOMIC DNA]</scope>
    <source>
        <strain evidence="2 3">F0204</strain>
    </source>
</reference>
<dbReference type="STRING" id="706433.HMPREF9430_01807"/>
<organism evidence="2 3">
    <name type="scientific">Solobacterium moorei F0204</name>
    <dbReference type="NCBI Taxonomy" id="706433"/>
    <lineage>
        <taxon>Bacteria</taxon>
        <taxon>Bacillati</taxon>
        <taxon>Bacillota</taxon>
        <taxon>Erysipelotrichia</taxon>
        <taxon>Erysipelotrichales</taxon>
        <taxon>Erysipelotrichaceae</taxon>
        <taxon>Solobacterium</taxon>
    </lineage>
</organism>
<feature type="transmembrane region" description="Helical" evidence="1">
    <location>
        <begin position="12"/>
        <end position="35"/>
    </location>
</feature>
<protein>
    <submittedName>
        <fullName evidence="2">Uncharacterized protein</fullName>
    </submittedName>
</protein>
<proteinExistence type="predicted"/>
<evidence type="ECO:0000256" key="1">
    <source>
        <dbReference type="SAM" id="Phobius"/>
    </source>
</evidence>
<keyword evidence="3" id="KW-1185">Reference proteome</keyword>
<keyword evidence="1" id="KW-0812">Transmembrane</keyword>
<keyword evidence="1" id="KW-1133">Transmembrane helix</keyword>
<name>E7MQH1_9FIRM</name>
<feature type="transmembrane region" description="Helical" evidence="1">
    <location>
        <begin position="55"/>
        <end position="76"/>
    </location>
</feature>
<dbReference type="eggNOG" id="ENOG50334WX">
    <property type="taxonomic scope" value="Bacteria"/>
</dbReference>
<dbReference type="AlphaFoldDB" id="E7MQH1"/>
<accession>E7MQH1</accession>
<dbReference type="HOGENOM" id="CLU_2667503_0_0_9"/>
<dbReference type="Proteomes" id="UP000004097">
    <property type="component" value="Unassembled WGS sequence"/>
</dbReference>
<evidence type="ECO:0000313" key="3">
    <source>
        <dbReference type="Proteomes" id="UP000004097"/>
    </source>
</evidence>
<evidence type="ECO:0000313" key="2">
    <source>
        <dbReference type="EMBL" id="EFW23680.1"/>
    </source>
</evidence>
<sequence>MEGQQNMEKKKDWVGIVFGTIWFLYAAVLLVLHLTGNLSGSFKVPTFLLIIYDTLGVLPGSIVQLVVSAIIVVFSFRGR</sequence>
<comment type="caution">
    <text evidence="2">The sequence shown here is derived from an EMBL/GenBank/DDBJ whole genome shotgun (WGS) entry which is preliminary data.</text>
</comment>
<keyword evidence="1" id="KW-0472">Membrane</keyword>
<gene>
    <name evidence="2" type="ORF">HMPREF9430_01807</name>
</gene>
<dbReference type="EMBL" id="AECQ01000036">
    <property type="protein sequence ID" value="EFW23680.1"/>
    <property type="molecule type" value="Genomic_DNA"/>
</dbReference>